<dbReference type="Gene3D" id="3.30.428.10">
    <property type="entry name" value="HIT-like"/>
    <property type="match status" value="1"/>
</dbReference>
<dbReference type="SUPFAM" id="SSF54197">
    <property type="entry name" value="HIT-like"/>
    <property type="match status" value="1"/>
</dbReference>
<dbReference type="AlphaFoldDB" id="A0A663EQS9"/>
<dbReference type="InterPro" id="IPR001310">
    <property type="entry name" value="Histidine_triad_HIT"/>
</dbReference>
<dbReference type="Proteomes" id="UP000472275">
    <property type="component" value="Chromosome 5"/>
</dbReference>
<dbReference type="GeneTree" id="ENSGT00960000189369"/>
<name>A0A663EQS9_AQUCH</name>
<reference evidence="1" key="2">
    <citation type="submission" date="2025-09" db="UniProtKB">
        <authorList>
            <consortium name="Ensembl"/>
        </authorList>
    </citation>
    <scope>IDENTIFICATION</scope>
</reference>
<protein>
    <submittedName>
        <fullName evidence="1">Uncharacterized protein</fullName>
    </submittedName>
</protein>
<accession>A0A663EQS9</accession>
<evidence type="ECO:0000313" key="2">
    <source>
        <dbReference type="Proteomes" id="UP000472275"/>
    </source>
</evidence>
<reference evidence="1" key="1">
    <citation type="submission" date="2025-08" db="UniProtKB">
        <authorList>
            <consortium name="Ensembl"/>
        </authorList>
    </citation>
    <scope>IDENTIFICATION</scope>
</reference>
<dbReference type="InParanoid" id="A0A663EQS9"/>
<keyword evidence="2" id="KW-1185">Reference proteome</keyword>
<evidence type="ECO:0000313" key="1">
    <source>
        <dbReference type="Ensembl" id="ENSACCP00020014670.1"/>
    </source>
</evidence>
<organism evidence="1 2">
    <name type="scientific">Aquila chrysaetos chrysaetos</name>
    <dbReference type="NCBI Taxonomy" id="223781"/>
    <lineage>
        <taxon>Eukaryota</taxon>
        <taxon>Metazoa</taxon>
        <taxon>Chordata</taxon>
        <taxon>Craniata</taxon>
        <taxon>Vertebrata</taxon>
        <taxon>Euteleostomi</taxon>
        <taxon>Archelosauria</taxon>
        <taxon>Archosauria</taxon>
        <taxon>Dinosauria</taxon>
        <taxon>Saurischia</taxon>
        <taxon>Theropoda</taxon>
        <taxon>Coelurosauria</taxon>
        <taxon>Aves</taxon>
        <taxon>Neognathae</taxon>
        <taxon>Neoaves</taxon>
        <taxon>Telluraves</taxon>
        <taxon>Accipitrimorphae</taxon>
        <taxon>Accipitriformes</taxon>
        <taxon>Accipitridae</taxon>
        <taxon>Accipitrinae</taxon>
        <taxon>Aquila</taxon>
    </lineage>
</organism>
<dbReference type="InterPro" id="IPR036265">
    <property type="entry name" value="HIT-like_sf"/>
</dbReference>
<sequence>MCCTFILKMSKGAFVQSRTKITESHGVFFLFRSKINPRVTVIYSSFLWIVSQHRLLCAVKICLVSHDISLQSLVHLLATPKKPIVKLPEAEGSDESPFWHLMTAGKKYAANSGLTTGFWRDANEGPQGRQAVCYLLHLPLLGNCQQDPLSG</sequence>
<proteinExistence type="predicted"/>
<dbReference type="Ensembl" id="ENSACCT00020015308.1">
    <property type="protein sequence ID" value="ENSACCP00020014670.1"/>
    <property type="gene ID" value="ENSACCG00020010104.1"/>
</dbReference>
<dbReference type="PANTHER" id="PTHR23089">
    <property type="entry name" value="HISTIDINE TRIAD HIT PROTEIN"/>
    <property type="match status" value="1"/>
</dbReference>